<keyword evidence="3" id="KW-0804">Transcription</keyword>
<dbReference type="PANTHER" id="PTHR43133:SF60">
    <property type="entry name" value="RNA POLYMERASE SIGMA FACTOR SIGV"/>
    <property type="match status" value="1"/>
</dbReference>
<evidence type="ECO:0000313" key="6">
    <source>
        <dbReference type="Proteomes" id="UP000605427"/>
    </source>
</evidence>
<evidence type="ECO:0000256" key="3">
    <source>
        <dbReference type="ARBA" id="ARBA00023163"/>
    </source>
</evidence>
<reference evidence="6" key="1">
    <citation type="journal article" date="2019" name="Int. J. Syst. Evol. Microbiol.">
        <title>The Global Catalogue of Microorganisms (GCM) 10K type strain sequencing project: providing services to taxonomists for standard genome sequencing and annotation.</title>
        <authorList>
            <consortium name="The Broad Institute Genomics Platform"/>
            <consortium name="The Broad Institute Genome Sequencing Center for Infectious Disease"/>
            <person name="Wu L."/>
            <person name="Ma J."/>
        </authorList>
    </citation>
    <scope>NUCLEOTIDE SEQUENCE [LARGE SCALE GENOMIC DNA]</scope>
    <source>
        <strain evidence="6">CCM 8702</strain>
    </source>
</reference>
<dbReference type="InterPro" id="IPR007627">
    <property type="entry name" value="RNA_pol_sigma70_r2"/>
</dbReference>
<dbReference type="RefSeq" id="WP_172243690.1">
    <property type="nucleotide sequence ID" value="NZ_BMDD01000003.1"/>
</dbReference>
<keyword evidence="1" id="KW-0805">Transcription regulation</keyword>
<accession>A0ABQ1ZT79</accession>
<feature type="domain" description="RNA polymerase sigma-70 region 2" evidence="4">
    <location>
        <begin position="24"/>
        <end position="74"/>
    </location>
</feature>
<dbReference type="SUPFAM" id="SSF88946">
    <property type="entry name" value="Sigma2 domain of RNA polymerase sigma factors"/>
    <property type="match status" value="1"/>
</dbReference>
<sequence length="85" mass="10030">MNPNDHVHLVKCTLEGSAEAYSDLYEQTSGDVYKLIRFLLRNAEDAKDVTQETYLQAYRSLHRFDQSREFRRWYLVNATSKVTPE</sequence>
<gene>
    <name evidence="5" type="ORF">GCM10007362_24470</name>
</gene>
<evidence type="ECO:0000256" key="2">
    <source>
        <dbReference type="ARBA" id="ARBA00023082"/>
    </source>
</evidence>
<keyword evidence="6" id="KW-1185">Reference proteome</keyword>
<dbReference type="Proteomes" id="UP000605427">
    <property type="component" value="Unassembled WGS sequence"/>
</dbReference>
<name>A0ABQ1ZT79_9BACL</name>
<dbReference type="Pfam" id="PF04542">
    <property type="entry name" value="Sigma70_r2"/>
    <property type="match status" value="1"/>
</dbReference>
<keyword evidence="2" id="KW-0731">Sigma factor</keyword>
<evidence type="ECO:0000313" key="5">
    <source>
        <dbReference type="EMBL" id="GGH78737.1"/>
    </source>
</evidence>
<proteinExistence type="predicted"/>
<dbReference type="PANTHER" id="PTHR43133">
    <property type="entry name" value="RNA POLYMERASE ECF-TYPE SIGMA FACTO"/>
    <property type="match status" value="1"/>
</dbReference>
<evidence type="ECO:0000256" key="1">
    <source>
        <dbReference type="ARBA" id="ARBA00023015"/>
    </source>
</evidence>
<dbReference type="InterPro" id="IPR039425">
    <property type="entry name" value="RNA_pol_sigma-70-like"/>
</dbReference>
<dbReference type="InterPro" id="IPR013325">
    <property type="entry name" value="RNA_pol_sigma_r2"/>
</dbReference>
<evidence type="ECO:0000259" key="4">
    <source>
        <dbReference type="Pfam" id="PF04542"/>
    </source>
</evidence>
<protein>
    <recommendedName>
        <fullName evidence="4">RNA polymerase sigma-70 region 2 domain-containing protein</fullName>
    </recommendedName>
</protein>
<dbReference type="Gene3D" id="1.10.1740.10">
    <property type="match status" value="1"/>
</dbReference>
<comment type="caution">
    <text evidence="5">The sequence shown here is derived from an EMBL/GenBank/DDBJ whole genome shotgun (WGS) entry which is preliminary data.</text>
</comment>
<dbReference type="EMBL" id="BMDD01000003">
    <property type="protein sequence ID" value="GGH78737.1"/>
    <property type="molecule type" value="Genomic_DNA"/>
</dbReference>
<organism evidence="5 6">
    <name type="scientific">Saccharibacillus endophyticus</name>
    <dbReference type="NCBI Taxonomy" id="2060666"/>
    <lineage>
        <taxon>Bacteria</taxon>
        <taxon>Bacillati</taxon>
        <taxon>Bacillota</taxon>
        <taxon>Bacilli</taxon>
        <taxon>Bacillales</taxon>
        <taxon>Paenibacillaceae</taxon>
        <taxon>Saccharibacillus</taxon>
    </lineage>
</organism>